<comment type="caution">
    <text evidence="1">The sequence shown here is derived from an EMBL/GenBank/DDBJ whole genome shotgun (WGS) entry which is preliminary data.</text>
</comment>
<gene>
    <name evidence="1" type="ORF">F383_38639</name>
</gene>
<accession>A0A0B0MJX4</accession>
<evidence type="ECO:0000313" key="2">
    <source>
        <dbReference type="Proteomes" id="UP000032142"/>
    </source>
</evidence>
<evidence type="ECO:0000313" key="1">
    <source>
        <dbReference type="EMBL" id="KHF99743.1"/>
    </source>
</evidence>
<protein>
    <submittedName>
        <fullName evidence="1">Uncharacterized protein</fullName>
    </submittedName>
</protein>
<proteinExistence type="predicted"/>
<dbReference type="EMBL" id="JRRC01092787">
    <property type="protein sequence ID" value="KHF99743.1"/>
    <property type="molecule type" value="Genomic_DNA"/>
</dbReference>
<reference evidence="2" key="1">
    <citation type="submission" date="2014-09" db="EMBL/GenBank/DDBJ databases">
        <authorList>
            <person name="Mudge J."/>
            <person name="Ramaraj T."/>
            <person name="Lindquist I.E."/>
            <person name="Bharti A.K."/>
            <person name="Sundararajan A."/>
            <person name="Cameron C.T."/>
            <person name="Woodward J.E."/>
            <person name="May G.D."/>
            <person name="Brubaker C."/>
            <person name="Broadhvest J."/>
            <person name="Wilkins T.A."/>
        </authorList>
    </citation>
    <scope>NUCLEOTIDE SEQUENCE</scope>
    <source>
        <strain evidence="2">cv. AKA8401</strain>
    </source>
</reference>
<organism evidence="1 2">
    <name type="scientific">Gossypium arboreum</name>
    <name type="common">Tree cotton</name>
    <name type="synonym">Gossypium nanking</name>
    <dbReference type="NCBI Taxonomy" id="29729"/>
    <lineage>
        <taxon>Eukaryota</taxon>
        <taxon>Viridiplantae</taxon>
        <taxon>Streptophyta</taxon>
        <taxon>Embryophyta</taxon>
        <taxon>Tracheophyta</taxon>
        <taxon>Spermatophyta</taxon>
        <taxon>Magnoliopsida</taxon>
        <taxon>eudicotyledons</taxon>
        <taxon>Gunneridae</taxon>
        <taxon>Pentapetalae</taxon>
        <taxon>rosids</taxon>
        <taxon>malvids</taxon>
        <taxon>Malvales</taxon>
        <taxon>Malvaceae</taxon>
        <taxon>Malvoideae</taxon>
        <taxon>Gossypium</taxon>
    </lineage>
</organism>
<keyword evidence="2" id="KW-1185">Reference proteome</keyword>
<sequence length="8" mass="1072">MQFIRKSY</sequence>
<name>A0A0B0MJX4_GOSAR</name>
<dbReference type="Proteomes" id="UP000032142">
    <property type="component" value="Unassembled WGS sequence"/>
</dbReference>